<evidence type="ECO:0000313" key="2">
    <source>
        <dbReference type="Proteomes" id="UP000266313"/>
    </source>
</evidence>
<organism evidence="1 2">
    <name type="scientific">Methylocaldum marinum</name>
    <dbReference type="NCBI Taxonomy" id="1432792"/>
    <lineage>
        <taxon>Bacteria</taxon>
        <taxon>Pseudomonadati</taxon>
        <taxon>Pseudomonadota</taxon>
        <taxon>Gammaproteobacteria</taxon>
        <taxon>Methylococcales</taxon>
        <taxon>Methylococcaceae</taxon>
        <taxon>Methylocaldum</taxon>
    </lineage>
</organism>
<dbReference type="RefSeq" id="WP_119631960.1">
    <property type="nucleotide sequence ID" value="NZ_AP017928.1"/>
</dbReference>
<accession>A0A250KYU6</accession>
<sequence length="195" mass="21878">MRYVKAKSVEEAKELFDGFFSHNYSYKPQNCKSAYTLPQQRWYKVNKDGPDDAPYTFQHLYRFYLLPKIEKCFKAEPNGVLALLGPGCHRLTVIAFGTPAWKRRGPVYSETKPKGLSNSTDVELLTYHRAHPAVKALKMAKGIGKFGGDVVDGILQGLTDVLFLPDTVGNMAGNALVKVFEKDEQVSSWEGSVHF</sequence>
<dbReference type="EMBL" id="AP017928">
    <property type="protein sequence ID" value="BBA36853.1"/>
    <property type="molecule type" value="Genomic_DNA"/>
</dbReference>
<dbReference type="Proteomes" id="UP000266313">
    <property type="component" value="Chromosome"/>
</dbReference>
<dbReference type="KEGG" id="mmai:sS8_4930"/>
<evidence type="ECO:0000313" key="1">
    <source>
        <dbReference type="EMBL" id="BBA36853.1"/>
    </source>
</evidence>
<protein>
    <submittedName>
        <fullName evidence="1">Uncharacterized protein</fullName>
    </submittedName>
</protein>
<gene>
    <name evidence="1" type="ORF">sS8_4930</name>
</gene>
<name>A0A250KYU6_9GAMM</name>
<keyword evidence="2" id="KW-1185">Reference proteome</keyword>
<reference evidence="1 2" key="1">
    <citation type="submission" date="2016-12" db="EMBL/GenBank/DDBJ databases">
        <title>Genome sequencing of Methylocaldum marinum.</title>
        <authorList>
            <person name="Takeuchi M."/>
            <person name="Kamagata Y."/>
            <person name="Hiraoka S."/>
            <person name="Oshima K."/>
            <person name="Hattori M."/>
            <person name="Iwasaki W."/>
        </authorList>
    </citation>
    <scope>NUCLEOTIDE SEQUENCE [LARGE SCALE GENOMIC DNA]</scope>
    <source>
        <strain evidence="1 2">S8</strain>
    </source>
</reference>
<dbReference type="AlphaFoldDB" id="A0A250KYU6"/>
<proteinExistence type="predicted"/>